<dbReference type="OrthoDB" id="6362681at2"/>
<evidence type="ECO:0000313" key="3">
    <source>
        <dbReference type="Proteomes" id="UP000189339"/>
    </source>
</evidence>
<dbReference type="STRING" id="135739.BTO32_13180"/>
<evidence type="ECO:0000313" key="2">
    <source>
        <dbReference type="EMBL" id="ONF42643.1"/>
    </source>
</evidence>
<dbReference type="RefSeq" id="WP_076725114.1">
    <property type="nucleotide sequence ID" value="NZ_JABWTC010000008.1"/>
</dbReference>
<organism evidence="2 3">
    <name type="scientific">Marinobacter lutaoensis</name>
    <dbReference type="NCBI Taxonomy" id="135739"/>
    <lineage>
        <taxon>Bacteria</taxon>
        <taxon>Pseudomonadati</taxon>
        <taxon>Pseudomonadota</taxon>
        <taxon>Gammaproteobacteria</taxon>
        <taxon>Pseudomonadales</taxon>
        <taxon>Marinobacteraceae</taxon>
        <taxon>Marinobacter</taxon>
    </lineage>
</organism>
<keyword evidence="3" id="KW-1185">Reference proteome</keyword>
<dbReference type="AlphaFoldDB" id="A0A1V2DPQ9"/>
<protein>
    <recommendedName>
        <fullName evidence="4">2-isopropylmalate synthase</fullName>
    </recommendedName>
</protein>
<sequence>MVLTEAERQFYLGVAGIRMWYAREPLAGAAPSPEFQFPAETEVRPWLESAPSDLPEPAPAQTRGAAAVRVADLQSLVTEGKRAANRVMKPSPAALDSGKTGRVSEPARPEPERAPVPDASTEAGTLAPTQPLQLQLWLGERFALLAKLSDETSLRLQETLAVNILASLGEEAPEGHGPVHWPVFNNPLVPGCQVEDLVAIVGSLLEPVSGRRLLLLGLPEWSDGGQGGHWLARAGNWSPSLVFPHSLAELAGQPALKRALWQRLKPLVAC</sequence>
<dbReference type="Proteomes" id="UP000189339">
    <property type="component" value="Unassembled WGS sequence"/>
</dbReference>
<proteinExistence type="predicted"/>
<evidence type="ECO:0008006" key="4">
    <source>
        <dbReference type="Google" id="ProtNLM"/>
    </source>
</evidence>
<feature type="region of interest" description="Disordered" evidence="1">
    <location>
        <begin position="81"/>
        <end position="124"/>
    </location>
</feature>
<dbReference type="EMBL" id="MSCW01000008">
    <property type="protein sequence ID" value="ONF42643.1"/>
    <property type="molecule type" value="Genomic_DNA"/>
</dbReference>
<feature type="compositionally biased region" description="Basic and acidic residues" evidence="1">
    <location>
        <begin position="105"/>
        <end position="115"/>
    </location>
</feature>
<accession>A0A1V2DPQ9</accession>
<gene>
    <name evidence="2" type="ORF">BTO32_13180</name>
</gene>
<reference evidence="2 3" key="1">
    <citation type="submission" date="2016-12" db="EMBL/GenBank/DDBJ databases">
        <title>Marinobacter lutaoensis whole genome sequencing.</title>
        <authorList>
            <person name="Verma A."/>
            <person name="Krishnamurthi S."/>
        </authorList>
    </citation>
    <scope>NUCLEOTIDE SEQUENCE [LARGE SCALE GENOMIC DNA]</scope>
    <source>
        <strain evidence="2 3">T5054</strain>
    </source>
</reference>
<comment type="caution">
    <text evidence="2">The sequence shown here is derived from an EMBL/GenBank/DDBJ whole genome shotgun (WGS) entry which is preliminary data.</text>
</comment>
<name>A0A1V2DPQ9_9GAMM</name>
<evidence type="ECO:0000256" key="1">
    <source>
        <dbReference type="SAM" id="MobiDB-lite"/>
    </source>
</evidence>